<evidence type="ECO:0000313" key="9">
    <source>
        <dbReference type="EMBL" id="RDX82049.1"/>
    </source>
</evidence>
<feature type="non-terminal residue" evidence="9">
    <location>
        <position position="1"/>
    </location>
</feature>
<evidence type="ECO:0000256" key="1">
    <source>
        <dbReference type="ARBA" id="ARBA00004787"/>
    </source>
</evidence>
<dbReference type="HAMAP" id="MF_00108">
    <property type="entry name" value="IspD"/>
    <property type="match status" value="1"/>
</dbReference>
<organism evidence="9 10">
    <name type="scientific">Mucuna pruriens</name>
    <name type="common">Velvet bean</name>
    <name type="synonym">Dolichos pruriens</name>
    <dbReference type="NCBI Taxonomy" id="157652"/>
    <lineage>
        <taxon>Eukaryota</taxon>
        <taxon>Viridiplantae</taxon>
        <taxon>Streptophyta</taxon>
        <taxon>Embryophyta</taxon>
        <taxon>Tracheophyta</taxon>
        <taxon>Spermatophyta</taxon>
        <taxon>Magnoliopsida</taxon>
        <taxon>eudicotyledons</taxon>
        <taxon>Gunneridae</taxon>
        <taxon>Pentapetalae</taxon>
        <taxon>rosids</taxon>
        <taxon>fabids</taxon>
        <taxon>Fabales</taxon>
        <taxon>Fabaceae</taxon>
        <taxon>Papilionoideae</taxon>
        <taxon>50 kb inversion clade</taxon>
        <taxon>NPAAA clade</taxon>
        <taxon>indigoferoid/millettioid clade</taxon>
        <taxon>Phaseoleae</taxon>
        <taxon>Mucuna</taxon>
    </lineage>
</organism>
<sequence>MKFYIQRSKVNWIPRYVRRRRRIEAVVDLFTDEVEAKGDEGDAKARGGVTELIRQHRMLPPRIPPPEELCRMFSRSHFHSSSLSLSPSLLLFIAFLSFFSPLLLHFKLLHFPFIFVSLLLLLLSHSQLFTSSQTQASGQTITICSNKNAKSRVIPCSAQARAVQEHGSDDIVRDRSVSVVLLAGGQGKRMGANMPKQYLPLLGQPIALYSFYTFSNMVEVKEIIVVCDPSYKDVFEDANENYQAQLKFALPGKERQDSVYSGLQECAAVDPNSELVCIHDSARPLVSSGDVKKVLKDGLLNGAAVLGVPVKATIKEANSESFVVKTLDRKTLWEMQTPQIIKPELLRKGFELVNREGLEVTDDVSIVEHLRYPVYITEGSYTNIKVTTPDDMLLAERILNINSGENIVLPIHL</sequence>
<evidence type="ECO:0000256" key="6">
    <source>
        <dbReference type="ARBA" id="ARBA00023229"/>
    </source>
</evidence>
<keyword evidence="10" id="KW-1185">Reference proteome</keyword>
<dbReference type="Pfam" id="PF01128">
    <property type="entry name" value="IspD"/>
    <property type="match status" value="1"/>
</dbReference>
<dbReference type="UniPathway" id="UPA00056">
    <property type="reaction ID" value="UER00093"/>
</dbReference>
<dbReference type="EC" id="2.7.7.60" evidence="3"/>
<comment type="caution">
    <text evidence="9">The sequence shown here is derived from an EMBL/GenBank/DDBJ whole genome shotgun (WGS) entry which is preliminary data.</text>
</comment>
<dbReference type="STRING" id="157652.A0A371FUN4"/>
<dbReference type="OrthoDB" id="414267at2759"/>
<dbReference type="InterPro" id="IPR050088">
    <property type="entry name" value="IspD/TarI_cytidylyltransf_bact"/>
</dbReference>
<dbReference type="GO" id="GO:0050518">
    <property type="term" value="F:2-C-methyl-D-erythritol 4-phosphate cytidylyltransferase activity"/>
    <property type="evidence" value="ECO:0007669"/>
    <property type="project" value="UniProtKB-EC"/>
</dbReference>
<evidence type="ECO:0000256" key="7">
    <source>
        <dbReference type="ARBA" id="ARBA00069967"/>
    </source>
</evidence>
<keyword evidence="5 9" id="KW-0548">Nucleotidyltransferase</keyword>
<keyword evidence="8" id="KW-0472">Membrane</keyword>
<dbReference type="AlphaFoldDB" id="A0A371FUN4"/>
<reference evidence="9" key="1">
    <citation type="submission" date="2018-05" db="EMBL/GenBank/DDBJ databases">
        <title>Draft genome of Mucuna pruriens seed.</title>
        <authorList>
            <person name="Nnadi N.E."/>
            <person name="Vos R."/>
            <person name="Hasami M.H."/>
            <person name="Devisetty U.K."/>
            <person name="Aguiy J.C."/>
        </authorList>
    </citation>
    <scope>NUCLEOTIDE SEQUENCE [LARGE SCALE GENOMIC DNA]</scope>
    <source>
        <strain evidence="9">JCA_2017</strain>
    </source>
</reference>
<proteinExistence type="inferred from homology"/>
<keyword evidence="8" id="KW-0812">Transmembrane</keyword>
<dbReference type="InterPro" id="IPR034683">
    <property type="entry name" value="IspD/TarI"/>
</dbReference>
<dbReference type="NCBIfam" id="TIGR00453">
    <property type="entry name" value="ispD"/>
    <property type="match status" value="1"/>
</dbReference>
<comment type="pathway">
    <text evidence="1">Isoprenoid biosynthesis; isopentenyl diphosphate biosynthesis via DXP pathway; isopentenyl diphosphate from 1-deoxy-D-xylulose 5-phosphate: step 2/6.</text>
</comment>
<evidence type="ECO:0000256" key="5">
    <source>
        <dbReference type="ARBA" id="ARBA00022695"/>
    </source>
</evidence>
<accession>A0A371FUN4</accession>
<dbReference type="PANTHER" id="PTHR32125">
    <property type="entry name" value="2-C-METHYL-D-ERYTHRITOL 4-PHOSPHATE CYTIDYLYLTRANSFERASE, CHLOROPLASTIC"/>
    <property type="match status" value="1"/>
</dbReference>
<dbReference type="PROSITE" id="PS01295">
    <property type="entry name" value="ISPD"/>
    <property type="match status" value="1"/>
</dbReference>
<dbReference type="InterPro" id="IPR029044">
    <property type="entry name" value="Nucleotide-diphossugar_trans"/>
</dbReference>
<dbReference type="FunFam" id="3.90.550.10:FF:000003">
    <property type="entry name" value="2-C-methyl-D-erythritol 4-phosphate cytidylyltransferase"/>
    <property type="match status" value="1"/>
</dbReference>
<evidence type="ECO:0000256" key="2">
    <source>
        <dbReference type="ARBA" id="ARBA00009789"/>
    </source>
</evidence>
<comment type="similarity">
    <text evidence="2">Belongs to the IspD/TarI cytidylyltransferase family. IspD subfamily.</text>
</comment>
<dbReference type="PANTHER" id="PTHR32125:SF4">
    <property type="entry name" value="2-C-METHYL-D-ERYTHRITOL 4-PHOSPHATE CYTIDYLYLTRANSFERASE, CHLOROPLASTIC"/>
    <property type="match status" value="1"/>
</dbReference>
<evidence type="ECO:0000313" key="10">
    <source>
        <dbReference type="Proteomes" id="UP000257109"/>
    </source>
</evidence>
<dbReference type="Gene3D" id="3.90.550.10">
    <property type="entry name" value="Spore Coat Polysaccharide Biosynthesis Protein SpsA, Chain A"/>
    <property type="match status" value="1"/>
</dbReference>
<evidence type="ECO:0000256" key="3">
    <source>
        <dbReference type="ARBA" id="ARBA00012526"/>
    </source>
</evidence>
<dbReference type="InterPro" id="IPR018294">
    <property type="entry name" value="ISPD_synthase_CS"/>
</dbReference>
<dbReference type="CDD" id="cd02516">
    <property type="entry name" value="CDP-ME_synthetase"/>
    <property type="match status" value="1"/>
</dbReference>
<dbReference type="SUPFAM" id="SSF53448">
    <property type="entry name" value="Nucleotide-diphospho-sugar transferases"/>
    <property type="match status" value="1"/>
</dbReference>
<dbReference type="EMBL" id="QJKJ01007758">
    <property type="protein sequence ID" value="RDX82049.1"/>
    <property type="molecule type" value="Genomic_DNA"/>
</dbReference>
<protein>
    <recommendedName>
        <fullName evidence="7">2-C-methyl-D-erythritol 4-phosphate cytidylyltransferase, chloroplastic</fullName>
        <ecNumber evidence="3">2.7.7.60</ecNumber>
    </recommendedName>
</protein>
<keyword evidence="6" id="KW-0414">Isoprene biosynthesis</keyword>
<keyword evidence="8" id="KW-1133">Transmembrane helix</keyword>
<evidence type="ECO:0000256" key="4">
    <source>
        <dbReference type="ARBA" id="ARBA00022679"/>
    </source>
</evidence>
<dbReference type="Proteomes" id="UP000257109">
    <property type="component" value="Unassembled WGS sequence"/>
</dbReference>
<gene>
    <name evidence="9" type="primary">ISPD</name>
    <name evidence="9" type="ORF">CR513_37213</name>
</gene>
<dbReference type="InterPro" id="IPR001228">
    <property type="entry name" value="IspD"/>
</dbReference>
<feature type="transmembrane region" description="Helical" evidence="8">
    <location>
        <begin position="81"/>
        <end position="99"/>
    </location>
</feature>
<dbReference type="GO" id="GO:0019288">
    <property type="term" value="P:isopentenyl diphosphate biosynthetic process, methylerythritol 4-phosphate pathway"/>
    <property type="evidence" value="ECO:0007669"/>
    <property type="project" value="UniProtKB-UniPathway"/>
</dbReference>
<evidence type="ECO:0000256" key="8">
    <source>
        <dbReference type="SAM" id="Phobius"/>
    </source>
</evidence>
<name>A0A371FUN4_MUCPR</name>
<keyword evidence="4" id="KW-0808">Transferase</keyword>